<dbReference type="Proteomes" id="UP000054893">
    <property type="component" value="Unassembled WGS sequence"/>
</dbReference>
<gene>
    <name evidence="1" type="ORF">AWB64_00462</name>
</gene>
<proteinExistence type="predicted"/>
<evidence type="ECO:0000313" key="1">
    <source>
        <dbReference type="EMBL" id="SAL11987.1"/>
    </source>
</evidence>
<sequence length="43" mass="5172">MIWELALKVMDYPADNYGWERTFSLLTVWYRRAVSARHLKGAR</sequence>
<organism evidence="1 2">
    <name type="scientific">Caballeronia sordidicola</name>
    <name type="common">Burkholderia sordidicola</name>
    <dbReference type="NCBI Taxonomy" id="196367"/>
    <lineage>
        <taxon>Bacteria</taxon>
        <taxon>Pseudomonadati</taxon>
        <taxon>Pseudomonadota</taxon>
        <taxon>Betaproteobacteria</taxon>
        <taxon>Burkholderiales</taxon>
        <taxon>Burkholderiaceae</taxon>
        <taxon>Caballeronia</taxon>
    </lineage>
</organism>
<protein>
    <submittedName>
        <fullName evidence="1">Uncharacterized protein</fullName>
    </submittedName>
</protein>
<accession>A0A158EWR7</accession>
<name>A0A158EWR7_CABSO</name>
<evidence type="ECO:0000313" key="2">
    <source>
        <dbReference type="Proteomes" id="UP000054893"/>
    </source>
</evidence>
<dbReference type="AlphaFoldDB" id="A0A158EWR7"/>
<dbReference type="EMBL" id="FCOC02000001">
    <property type="protein sequence ID" value="SAL11987.1"/>
    <property type="molecule type" value="Genomic_DNA"/>
</dbReference>
<reference evidence="1 2" key="1">
    <citation type="submission" date="2016-01" db="EMBL/GenBank/DDBJ databases">
        <authorList>
            <person name="Oliw E.H."/>
        </authorList>
    </citation>
    <scope>NUCLEOTIDE SEQUENCE [LARGE SCALE GENOMIC DNA]</scope>
    <source>
        <strain evidence="1">LMG 22029</strain>
    </source>
</reference>